<sequence>MQLVEVLKENSDSIVERLDLYLILTGHKQPYLFRSYEQSETKRIFNRVSIGDNLRLVIYSEINQVWGVTVNNVMILSHTRIQTLQQEKVWFMFGTGIVCVVIAAFMPSKKDNTAVKRDGLPRR</sequence>
<keyword evidence="3" id="KW-1185">Reference proteome</keyword>
<protein>
    <submittedName>
        <fullName evidence="2">Uncharacterized protein</fullName>
    </submittedName>
</protein>
<keyword evidence="1" id="KW-0472">Membrane</keyword>
<reference evidence="2 3" key="1">
    <citation type="submission" date="2022-12" db="EMBL/GenBank/DDBJ databases">
        <title>Dasania phycosphaerae sp. nov., isolated from particulate material of the south coast of Korea.</title>
        <authorList>
            <person name="Jiang Y."/>
        </authorList>
    </citation>
    <scope>NUCLEOTIDE SEQUENCE [LARGE SCALE GENOMIC DNA]</scope>
    <source>
        <strain evidence="2 3">GY-19</strain>
    </source>
</reference>
<feature type="transmembrane region" description="Helical" evidence="1">
    <location>
        <begin position="89"/>
        <end position="107"/>
    </location>
</feature>
<dbReference type="Proteomes" id="UP001069090">
    <property type="component" value="Unassembled WGS sequence"/>
</dbReference>
<dbReference type="AlphaFoldDB" id="A0A9J6RJZ1"/>
<keyword evidence="1" id="KW-1133">Transmembrane helix</keyword>
<keyword evidence="1" id="KW-0812">Transmembrane</keyword>
<name>A0A9J6RJZ1_9GAMM</name>
<organism evidence="2 3">
    <name type="scientific">Dasania phycosphaerae</name>
    <dbReference type="NCBI Taxonomy" id="2950436"/>
    <lineage>
        <taxon>Bacteria</taxon>
        <taxon>Pseudomonadati</taxon>
        <taxon>Pseudomonadota</taxon>
        <taxon>Gammaproteobacteria</taxon>
        <taxon>Cellvibrionales</taxon>
        <taxon>Spongiibacteraceae</taxon>
        <taxon>Dasania</taxon>
    </lineage>
</organism>
<evidence type="ECO:0000313" key="2">
    <source>
        <dbReference type="EMBL" id="MCZ0864722.1"/>
    </source>
</evidence>
<dbReference type="RefSeq" id="WP_258330872.1">
    <property type="nucleotide sequence ID" value="NZ_JAPTGG010000003.1"/>
</dbReference>
<proteinExistence type="predicted"/>
<accession>A0A9J6RJZ1</accession>
<evidence type="ECO:0000313" key="3">
    <source>
        <dbReference type="Proteomes" id="UP001069090"/>
    </source>
</evidence>
<gene>
    <name evidence="2" type="ORF">O0V09_05890</name>
</gene>
<evidence type="ECO:0000256" key="1">
    <source>
        <dbReference type="SAM" id="Phobius"/>
    </source>
</evidence>
<dbReference type="EMBL" id="JAPTGG010000003">
    <property type="protein sequence ID" value="MCZ0864722.1"/>
    <property type="molecule type" value="Genomic_DNA"/>
</dbReference>
<comment type="caution">
    <text evidence="2">The sequence shown here is derived from an EMBL/GenBank/DDBJ whole genome shotgun (WGS) entry which is preliminary data.</text>
</comment>